<evidence type="ECO:0000313" key="3">
    <source>
        <dbReference type="EMBL" id="QIK51517.1"/>
    </source>
</evidence>
<sequence>MKRIAIIGMGAAGVSVLNAMAKFPEYTQMEIMLYSDSETFGTGLPYQADDTSLLLNQTADTMSIDPEDPNDFVSWISEKKAIEGAKKMHFPRTWYGEYLQDVLEEALAFLNPKVIKAEVTDLSIQADGKILLASAQGEEVVDAVHLCMGHLAYQDPYHLKGNPDYIYHPYPTYKKLDQIKNDSRVGIIGTGLTGIDMMRYLVRKRTGVQIHFFSDRGTFSSVRGVEPQLQLQYLTREHLEKERLNSSGFVSLSKMIDWFRLECQEHGVDLDKLLTTYPEGTKEELEMQLEDPGDLEKLQSIIHAMDFDLPEYWLALNEADKTRYVHEYRSLFERFRSPMPRETVTELLELSASGEVRTHQEIKAINGAQPGFYVSLENGKDVAVDYIINATGQNKRVEVSYLNSPLLNNLLNKRILQPEVSGGIQVIWPTSEAVSQRYGILSNLRVHGQLITGIQYGNNTVGLIQKHAYKVVDEMRKQ</sequence>
<name>A0A6G7WH30_9LACT</name>
<evidence type="ECO:0000313" key="4">
    <source>
        <dbReference type="Proteomes" id="UP000501830"/>
    </source>
</evidence>
<evidence type="ECO:0000259" key="2">
    <source>
        <dbReference type="Pfam" id="PF13454"/>
    </source>
</evidence>
<dbReference type="InterPro" id="IPR036188">
    <property type="entry name" value="FAD/NAD-bd_sf"/>
</dbReference>
<dbReference type="InterPro" id="IPR052189">
    <property type="entry name" value="L-asp_N-monooxygenase_NS-form"/>
</dbReference>
<reference evidence="3 4" key="1">
    <citation type="journal article" date="2017" name="Int. J. Syst. Evol. Microbiol.">
        <title>Jeotgalibaca porci sp. nov. and Jeotgalibaca arthritidis sp. nov., isolated from pigs, and emended description of the genus Jeotgalibaca.</title>
        <authorList>
            <person name="Zamora L."/>
            <person name="Perez-Sancho M."/>
            <person name="Dominguez L."/>
            <person name="Fernandez-Garayzabal J.F."/>
            <person name="Vela A.I."/>
        </authorList>
    </citation>
    <scope>NUCLEOTIDE SEQUENCE [LARGE SCALE GENOMIC DNA]</scope>
    <source>
        <strain evidence="3 4">CCUG 69148</strain>
    </source>
</reference>
<keyword evidence="1" id="KW-0732">Signal</keyword>
<dbReference type="Pfam" id="PF13454">
    <property type="entry name" value="NAD_binding_9"/>
    <property type="match status" value="1"/>
</dbReference>
<dbReference type="Gene3D" id="3.50.50.60">
    <property type="entry name" value="FAD/NAD(P)-binding domain"/>
    <property type="match status" value="1"/>
</dbReference>
<keyword evidence="4" id="KW-1185">Reference proteome</keyword>
<gene>
    <name evidence="3" type="ORF">G7058_05250</name>
</gene>
<keyword evidence="3" id="KW-0560">Oxidoreductase</keyword>
<dbReference type="PANTHER" id="PTHR40254">
    <property type="entry name" value="BLR0577 PROTEIN"/>
    <property type="match status" value="1"/>
</dbReference>
<dbReference type="PANTHER" id="PTHR40254:SF1">
    <property type="entry name" value="BLR0577 PROTEIN"/>
    <property type="match status" value="1"/>
</dbReference>
<dbReference type="InterPro" id="IPR038732">
    <property type="entry name" value="HpyO/CreE_NAD-binding"/>
</dbReference>
<feature type="chain" id="PRO_5026173438" evidence="1">
    <location>
        <begin position="22"/>
        <end position="478"/>
    </location>
</feature>
<feature type="domain" description="FAD-dependent urate hydroxylase HpyO/Asp monooxygenase CreE-like FAD/NAD(P)-binding" evidence="2">
    <location>
        <begin position="5"/>
        <end position="150"/>
    </location>
</feature>
<feature type="signal peptide" evidence="1">
    <location>
        <begin position="1"/>
        <end position="21"/>
    </location>
</feature>
<dbReference type="GeneID" id="94552677"/>
<dbReference type="AlphaFoldDB" id="A0A6G7WH30"/>
<organism evidence="3 4">
    <name type="scientific">Jeotgalibaca porci</name>
    <dbReference type="NCBI Taxonomy" id="1868793"/>
    <lineage>
        <taxon>Bacteria</taxon>
        <taxon>Bacillati</taxon>
        <taxon>Bacillota</taxon>
        <taxon>Bacilli</taxon>
        <taxon>Lactobacillales</taxon>
        <taxon>Carnobacteriaceae</taxon>
        <taxon>Jeotgalibaca</taxon>
    </lineage>
</organism>
<keyword evidence="3" id="KW-0503">Monooxygenase</keyword>
<dbReference type="EMBL" id="CP049889">
    <property type="protein sequence ID" value="QIK51517.1"/>
    <property type="molecule type" value="Genomic_DNA"/>
</dbReference>
<dbReference type="KEGG" id="jpo:G7058_05250"/>
<dbReference type="SUPFAM" id="SSF51905">
    <property type="entry name" value="FAD/NAD(P)-binding domain"/>
    <property type="match status" value="2"/>
</dbReference>
<evidence type="ECO:0000256" key="1">
    <source>
        <dbReference type="SAM" id="SignalP"/>
    </source>
</evidence>
<dbReference type="Proteomes" id="UP000501830">
    <property type="component" value="Chromosome"/>
</dbReference>
<dbReference type="RefSeq" id="WP_166062572.1">
    <property type="nucleotide sequence ID" value="NZ_CP049889.1"/>
</dbReference>
<protein>
    <submittedName>
        <fullName evidence="3">SidA/IucD/PvdA family monooxygenase</fullName>
    </submittedName>
</protein>
<accession>A0A6G7WH30</accession>
<dbReference type="GO" id="GO:0004497">
    <property type="term" value="F:monooxygenase activity"/>
    <property type="evidence" value="ECO:0007669"/>
    <property type="project" value="UniProtKB-KW"/>
</dbReference>
<proteinExistence type="predicted"/>